<reference evidence="2" key="1">
    <citation type="submission" date="2020-08" db="EMBL/GenBank/DDBJ databases">
        <title>Multicomponent nature underlies the extraordinary mechanical properties of spider dragline silk.</title>
        <authorList>
            <person name="Kono N."/>
            <person name="Nakamura H."/>
            <person name="Mori M."/>
            <person name="Yoshida Y."/>
            <person name="Ohtoshi R."/>
            <person name="Malay A.D."/>
            <person name="Moran D.A.P."/>
            <person name="Tomita M."/>
            <person name="Numata K."/>
            <person name="Arakawa K."/>
        </authorList>
    </citation>
    <scope>NUCLEOTIDE SEQUENCE</scope>
</reference>
<comment type="caution">
    <text evidence="2">The sequence shown here is derived from an EMBL/GenBank/DDBJ whole genome shotgun (WGS) entry which is preliminary data.</text>
</comment>
<proteinExistence type="predicted"/>
<evidence type="ECO:0000256" key="1">
    <source>
        <dbReference type="SAM" id="MobiDB-lite"/>
    </source>
</evidence>
<keyword evidence="3" id="KW-1185">Reference proteome</keyword>
<sequence length="97" mass="10954">MDSIPIKSNSCSRPVQGRPRVTIPSDSRYTAIIAKRESTSNLLNCYIHSSSVTWVWREQDVRYQAKNTTDHRVGGIIIEESSSSSGLDFQWISHQDA</sequence>
<evidence type="ECO:0000313" key="2">
    <source>
        <dbReference type="EMBL" id="GFU32885.1"/>
    </source>
</evidence>
<organism evidence="2 3">
    <name type="scientific">Nephila pilipes</name>
    <name type="common">Giant wood spider</name>
    <name type="synonym">Nephila maculata</name>
    <dbReference type="NCBI Taxonomy" id="299642"/>
    <lineage>
        <taxon>Eukaryota</taxon>
        <taxon>Metazoa</taxon>
        <taxon>Ecdysozoa</taxon>
        <taxon>Arthropoda</taxon>
        <taxon>Chelicerata</taxon>
        <taxon>Arachnida</taxon>
        <taxon>Araneae</taxon>
        <taxon>Araneomorphae</taxon>
        <taxon>Entelegynae</taxon>
        <taxon>Araneoidea</taxon>
        <taxon>Nephilidae</taxon>
        <taxon>Nephila</taxon>
    </lineage>
</organism>
<protein>
    <submittedName>
        <fullName evidence="2">Uncharacterized protein</fullName>
    </submittedName>
</protein>
<gene>
    <name evidence="2" type="ORF">NPIL_356091</name>
</gene>
<evidence type="ECO:0000313" key="3">
    <source>
        <dbReference type="Proteomes" id="UP000887013"/>
    </source>
</evidence>
<name>A0A8X6QMC8_NEPPI</name>
<dbReference type="EMBL" id="BMAW01034000">
    <property type="protein sequence ID" value="GFU32885.1"/>
    <property type="molecule type" value="Genomic_DNA"/>
</dbReference>
<accession>A0A8X6QMC8</accession>
<feature type="region of interest" description="Disordered" evidence="1">
    <location>
        <begin position="1"/>
        <end position="22"/>
    </location>
</feature>
<dbReference type="Proteomes" id="UP000887013">
    <property type="component" value="Unassembled WGS sequence"/>
</dbReference>
<dbReference type="AlphaFoldDB" id="A0A8X6QMC8"/>
<feature type="compositionally biased region" description="Polar residues" evidence="1">
    <location>
        <begin position="1"/>
        <end position="13"/>
    </location>
</feature>